<dbReference type="InterPro" id="IPR013786">
    <property type="entry name" value="AcylCoA_DH/ox_N"/>
</dbReference>
<proteinExistence type="inferred from homology"/>
<evidence type="ECO:0000259" key="6">
    <source>
        <dbReference type="Pfam" id="PF00441"/>
    </source>
</evidence>
<organism evidence="8 9">
    <name type="scientific">Streptacidiphilus cavernicola</name>
    <dbReference type="NCBI Taxonomy" id="3342716"/>
    <lineage>
        <taxon>Bacteria</taxon>
        <taxon>Bacillati</taxon>
        <taxon>Actinomycetota</taxon>
        <taxon>Actinomycetes</taxon>
        <taxon>Kitasatosporales</taxon>
        <taxon>Streptomycetaceae</taxon>
        <taxon>Streptacidiphilus</taxon>
    </lineage>
</organism>
<dbReference type="PANTHER" id="PTHR43884">
    <property type="entry name" value="ACYL-COA DEHYDROGENASE"/>
    <property type="match status" value="1"/>
</dbReference>
<comment type="cofactor">
    <cofactor evidence="1">
        <name>FAD</name>
        <dbReference type="ChEBI" id="CHEBI:57692"/>
    </cofactor>
</comment>
<dbReference type="Pfam" id="PF02771">
    <property type="entry name" value="Acyl-CoA_dh_N"/>
    <property type="match status" value="1"/>
</dbReference>
<name>A0ABV6UZI7_9ACTN</name>
<dbReference type="Pfam" id="PF00441">
    <property type="entry name" value="Acyl-CoA_dh_1"/>
    <property type="match status" value="1"/>
</dbReference>
<evidence type="ECO:0000256" key="2">
    <source>
        <dbReference type="ARBA" id="ARBA00009347"/>
    </source>
</evidence>
<evidence type="ECO:0000256" key="4">
    <source>
        <dbReference type="ARBA" id="ARBA00022827"/>
    </source>
</evidence>
<evidence type="ECO:0000259" key="7">
    <source>
        <dbReference type="Pfam" id="PF02771"/>
    </source>
</evidence>
<comment type="similarity">
    <text evidence="2">Belongs to the acyl-CoA dehydrogenase family.</text>
</comment>
<evidence type="ECO:0000256" key="5">
    <source>
        <dbReference type="ARBA" id="ARBA00023002"/>
    </source>
</evidence>
<dbReference type="EMBL" id="JBHEZZ010000035">
    <property type="protein sequence ID" value="MFC1406879.1"/>
    <property type="molecule type" value="Genomic_DNA"/>
</dbReference>
<gene>
    <name evidence="8" type="ORF">ACEZDJ_36900</name>
</gene>
<dbReference type="SUPFAM" id="SSF47203">
    <property type="entry name" value="Acyl-CoA dehydrogenase C-terminal domain-like"/>
    <property type="match status" value="1"/>
</dbReference>
<feature type="domain" description="Acyl-CoA dehydrogenase/oxidase N-terminal" evidence="7">
    <location>
        <begin position="7"/>
        <end position="112"/>
    </location>
</feature>
<feature type="domain" description="Acyl-CoA dehydrogenase/oxidase C-terminal" evidence="6">
    <location>
        <begin position="178"/>
        <end position="301"/>
    </location>
</feature>
<keyword evidence="9" id="KW-1185">Reference proteome</keyword>
<protein>
    <submittedName>
        <fullName evidence="8">Acyl-CoA dehydrogenase family protein</fullName>
    </submittedName>
</protein>
<evidence type="ECO:0000256" key="3">
    <source>
        <dbReference type="ARBA" id="ARBA00022630"/>
    </source>
</evidence>
<keyword evidence="4" id="KW-0274">FAD</keyword>
<reference evidence="8 9" key="1">
    <citation type="submission" date="2024-09" db="EMBL/GenBank/DDBJ databases">
        <authorList>
            <person name="Lee S.D."/>
        </authorList>
    </citation>
    <scope>NUCLEOTIDE SEQUENCE [LARGE SCALE GENOMIC DNA]</scope>
    <source>
        <strain evidence="8 9">N1-5</strain>
    </source>
</reference>
<dbReference type="SUPFAM" id="SSF56645">
    <property type="entry name" value="Acyl-CoA dehydrogenase NM domain-like"/>
    <property type="match status" value="1"/>
</dbReference>
<dbReference type="RefSeq" id="WP_030258732.1">
    <property type="nucleotide sequence ID" value="NZ_JBHEZZ010000035.1"/>
</dbReference>
<accession>A0ABV6UZI7</accession>
<comment type="caution">
    <text evidence="8">The sequence shown here is derived from an EMBL/GenBank/DDBJ whole genome shotgun (WGS) entry which is preliminary data.</text>
</comment>
<sequence length="320" mass="32792">MRFLLDTEQRDFAASLAALLSAADVPAVARARAAGDDAPLRALWRRLGDAGAFALAVPEEFGGTGLLPVELALCCVELGRHGLPGPAAETFAASTLLAGTEQQALLPGVASGQLILSLAADGGYAADPDLADAVLCLGDERKAPLRQSLDPARRMGVPGDAIAVAPGPGSERATGLAALCTAALALGTGRHLLAATVGYTRTRTQFGVPIGSFQAVKHRLADVLLQLDFAEPLLYGAAVAVQDSAAGAAVDIAAAKAACGGAGYSAARAALQLHGAIGYTDEFDLSLWIRRARVLRNAWGSPSACRRTVLELRPAAEVRN</sequence>
<keyword evidence="5" id="KW-0560">Oxidoreductase</keyword>
<dbReference type="InterPro" id="IPR009100">
    <property type="entry name" value="AcylCoA_DH/oxidase_NM_dom_sf"/>
</dbReference>
<dbReference type="InterPro" id="IPR036250">
    <property type="entry name" value="AcylCo_DH-like_C"/>
</dbReference>
<dbReference type="PANTHER" id="PTHR43884:SF20">
    <property type="entry name" value="ACYL-COA DEHYDROGENASE FADE28"/>
    <property type="match status" value="1"/>
</dbReference>
<evidence type="ECO:0000256" key="1">
    <source>
        <dbReference type="ARBA" id="ARBA00001974"/>
    </source>
</evidence>
<dbReference type="Gene3D" id="1.10.540.10">
    <property type="entry name" value="Acyl-CoA dehydrogenase/oxidase, N-terminal domain"/>
    <property type="match status" value="1"/>
</dbReference>
<keyword evidence="3" id="KW-0285">Flavoprotein</keyword>
<evidence type="ECO:0000313" key="9">
    <source>
        <dbReference type="Proteomes" id="UP001592528"/>
    </source>
</evidence>
<dbReference type="InterPro" id="IPR009075">
    <property type="entry name" value="AcylCo_DH/oxidase_C"/>
</dbReference>
<dbReference type="Gene3D" id="1.20.140.10">
    <property type="entry name" value="Butyryl-CoA Dehydrogenase, subunit A, domain 3"/>
    <property type="match status" value="1"/>
</dbReference>
<dbReference type="Proteomes" id="UP001592528">
    <property type="component" value="Unassembled WGS sequence"/>
</dbReference>
<evidence type="ECO:0000313" key="8">
    <source>
        <dbReference type="EMBL" id="MFC1406879.1"/>
    </source>
</evidence>
<dbReference type="InterPro" id="IPR037069">
    <property type="entry name" value="AcylCoA_DH/ox_N_sf"/>
</dbReference>